<dbReference type="RefSeq" id="WP_101466717.1">
    <property type="nucleotide sequence ID" value="NZ_PJMW01000002.1"/>
</dbReference>
<protein>
    <submittedName>
        <fullName evidence="1">Uncharacterized protein</fullName>
    </submittedName>
</protein>
<keyword evidence="2" id="KW-1185">Reference proteome</keyword>
<name>A0A2N3VGY0_9NOCA</name>
<gene>
    <name evidence="1" type="ORF">ATK86_5303</name>
</gene>
<evidence type="ECO:0000313" key="1">
    <source>
        <dbReference type="EMBL" id="PKV80866.1"/>
    </source>
</evidence>
<sequence>MTAPRPTDLKAATEIVTAAIRSRCAVVLVRLDLDDPELLHAEEIHNDRIVSDAELAQALRALADRIDDRSDPRKGGVIS</sequence>
<accession>A0A2N3VGY0</accession>
<proteinExistence type="predicted"/>
<dbReference type="EMBL" id="PJMW01000002">
    <property type="protein sequence ID" value="PKV80866.1"/>
    <property type="molecule type" value="Genomic_DNA"/>
</dbReference>
<organism evidence="1 2">
    <name type="scientific">Nocardia fluminea</name>
    <dbReference type="NCBI Taxonomy" id="134984"/>
    <lineage>
        <taxon>Bacteria</taxon>
        <taxon>Bacillati</taxon>
        <taxon>Actinomycetota</taxon>
        <taxon>Actinomycetes</taxon>
        <taxon>Mycobacteriales</taxon>
        <taxon>Nocardiaceae</taxon>
        <taxon>Nocardia</taxon>
    </lineage>
</organism>
<dbReference type="AlphaFoldDB" id="A0A2N3VGY0"/>
<evidence type="ECO:0000313" key="2">
    <source>
        <dbReference type="Proteomes" id="UP000233766"/>
    </source>
</evidence>
<comment type="caution">
    <text evidence="1">The sequence shown here is derived from an EMBL/GenBank/DDBJ whole genome shotgun (WGS) entry which is preliminary data.</text>
</comment>
<dbReference type="Proteomes" id="UP000233766">
    <property type="component" value="Unassembled WGS sequence"/>
</dbReference>
<reference evidence="1 2" key="1">
    <citation type="submission" date="2017-12" db="EMBL/GenBank/DDBJ databases">
        <title>Sequencing the genomes of 1000 Actinobacteria strains.</title>
        <authorList>
            <person name="Klenk H.-P."/>
        </authorList>
    </citation>
    <scope>NUCLEOTIDE SEQUENCE [LARGE SCALE GENOMIC DNA]</scope>
    <source>
        <strain evidence="1 2">DSM 44489</strain>
    </source>
</reference>